<comment type="caution">
    <text evidence="1">The sequence shown here is derived from an EMBL/GenBank/DDBJ whole genome shotgun (WGS) entry which is preliminary data.</text>
</comment>
<proteinExistence type="predicted"/>
<evidence type="ECO:0000313" key="2">
    <source>
        <dbReference type="Proteomes" id="UP001162164"/>
    </source>
</evidence>
<gene>
    <name evidence="1" type="ORF">NQ317_001521</name>
</gene>
<evidence type="ECO:0000313" key="1">
    <source>
        <dbReference type="EMBL" id="KAJ8972051.1"/>
    </source>
</evidence>
<dbReference type="PANTHER" id="PTHR31511:SF12">
    <property type="entry name" value="RHO TERMINATION FACTOR N-TERMINAL DOMAIN-CONTAINING PROTEIN"/>
    <property type="match status" value="1"/>
</dbReference>
<dbReference type="SUPFAM" id="SSF56672">
    <property type="entry name" value="DNA/RNA polymerases"/>
    <property type="match status" value="1"/>
</dbReference>
<accession>A0ABQ9J3C1</accession>
<dbReference type="Proteomes" id="UP001162164">
    <property type="component" value="Unassembled WGS sequence"/>
</dbReference>
<evidence type="ECO:0008006" key="3">
    <source>
        <dbReference type="Google" id="ProtNLM"/>
    </source>
</evidence>
<protein>
    <recommendedName>
        <fullName evidence="3">DNA-directed DNA polymerase</fullName>
    </recommendedName>
</protein>
<organism evidence="1 2">
    <name type="scientific">Molorchus minor</name>
    <dbReference type="NCBI Taxonomy" id="1323400"/>
    <lineage>
        <taxon>Eukaryota</taxon>
        <taxon>Metazoa</taxon>
        <taxon>Ecdysozoa</taxon>
        <taxon>Arthropoda</taxon>
        <taxon>Hexapoda</taxon>
        <taxon>Insecta</taxon>
        <taxon>Pterygota</taxon>
        <taxon>Neoptera</taxon>
        <taxon>Endopterygota</taxon>
        <taxon>Coleoptera</taxon>
        <taxon>Polyphaga</taxon>
        <taxon>Cucujiformia</taxon>
        <taxon>Chrysomeloidea</taxon>
        <taxon>Cerambycidae</taxon>
        <taxon>Lamiinae</taxon>
        <taxon>Monochamini</taxon>
        <taxon>Molorchus</taxon>
    </lineage>
</organism>
<reference evidence="1" key="1">
    <citation type="journal article" date="2023" name="Insect Mol. Biol.">
        <title>Genome sequencing provides insights into the evolution of gene families encoding plant cell wall-degrading enzymes in longhorned beetles.</title>
        <authorList>
            <person name="Shin N.R."/>
            <person name="Okamura Y."/>
            <person name="Kirsch R."/>
            <person name="Pauchet Y."/>
        </authorList>
    </citation>
    <scope>NUCLEOTIDE SEQUENCE</scope>
    <source>
        <strain evidence="1">MMC_N1</strain>
    </source>
</reference>
<dbReference type="InterPro" id="IPR043502">
    <property type="entry name" value="DNA/RNA_pol_sf"/>
</dbReference>
<keyword evidence="2" id="KW-1185">Reference proteome</keyword>
<dbReference type="EMBL" id="JAPWTJ010001396">
    <property type="protein sequence ID" value="KAJ8972051.1"/>
    <property type="molecule type" value="Genomic_DNA"/>
</dbReference>
<dbReference type="PANTHER" id="PTHR31511">
    <property type="entry name" value="PROTEIN CBG23764"/>
    <property type="match status" value="1"/>
</dbReference>
<name>A0ABQ9J3C1_9CUCU</name>
<sequence length="278" mass="32700">MENIRKHRIVKLFTKWEGRYGAKNYISSPNFHSSSIFDENLVAVELKKTEIVFNKPLYVGMCILDISKTCVYDFHYNFMLKKFDIKQCKLLYTDTDSLIYDVQCEDFYSIIKDNLNKFDTSDYQLNNIYSIPQVNKKGLFNPLYIDFYCNIKSGMPTSPYPLALAISRASNENNGKVMTEFVGLRSKMYSIKCGEICNVKKVKGLKTNVVRKYIQFEDYLRCLEEFKEIYRTQRLIRSYLHQIYSIKQCKLALSPFDDKRFLKEGSTDTLPYGHYATF</sequence>